<dbReference type="Pfam" id="PF11667">
    <property type="entry name" value="DUF3267"/>
    <property type="match status" value="1"/>
</dbReference>
<keyword evidence="1" id="KW-1133">Transmembrane helix</keyword>
<name>A0ABT2M240_9FIRM</name>
<accession>A0ABT2M240</accession>
<dbReference type="InterPro" id="IPR021683">
    <property type="entry name" value="DUF3267"/>
</dbReference>
<feature type="transmembrane region" description="Helical" evidence="1">
    <location>
        <begin position="130"/>
        <end position="156"/>
    </location>
</feature>
<feature type="transmembrane region" description="Helical" evidence="1">
    <location>
        <begin position="70"/>
        <end position="87"/>
    </location>
</feature>
<evidence type="ECO:0000313" key="3">
    <source>
        <dbReference type="Proteomes" id="UP001431199"/>
    </source>
</evidence>
<sequence>MFNISYEGKYVDENQLKNKGKDPVGWTQFEEGENLNEAFSRGLIITLPVILFIIVLSIQKIMTIDTTYKLDVWTVVTVLTWIIVVNFMRILHEYIHAVFYPRTSRKYIYTNMKKGFFLIYCNAEISKKRFIVINIAPVFFQGIGLFVAWYILAGIINTNINLAMLFMSWYMIMFSSTDIYNIYYSVFKTPSHIRIVNYGLHSYWKRFQ</sequence>
<proteinExistence type="predicted"/>
<reference evidence="2" key="1">
    <citation type="submission" date="2022-09" db="EMBL/GenBank/DDBJ databases">
        <title>Eubacterium sp. LFL-14 isolated from human feces.</title>
        <authorList>
            <person name="Liu F."/>
        </authorList>
    </citation>
    <scope>NUCLEOTIDE SEQUENCE</scope>
    <source>
        <strain evidence="2">LFL-14</strain>
    </source>
</reference>
<keyword evidence="1" id="KW-0812">Transmembrane</keyword>
<feature type="transmembrane region" description="Helical" evidence="1">
    <location>
        <begin position="162"/>
        <end position="184"/>
    </location>
</feature>
<keyword evidence="3" id="KW-1185">Reference proteome</keyword>
<dbReference type="RefSeq" id="WP_260978933.1">
    <property type="nucleotide sequence ID" value="NZ_JAODBU010000011.1"/>
</dbReference>
<comment type="caution">
    <text evidence="2">The sequence shown here is derived from an EMBL/GenBank/DDBJ whole genome shotgun (WGS) entry which is preliminary data.</text>
</comment>
<dbReference type="EMBL" id="JAODBU010000011">
    <property type="protein sequence ID" value="MCT7399584.1"/>
    <property type="molecule type" value="Genomic_DNA"/>
</dbReference>
<evidence type="ECO:0000256" key="1">
    <source>
        <dbReference type="SAM" id="Phobius"/>
    </source>
</evidence>
<keyword evidence="1" id="KW-0472">Membrane</keyword>
<protein>
    <submittedName>
        <fullName evidence="2">DUF3267 domain-containing protein</fullName>
    </submittedName>
</protein>
<feature type="transmembrane region" description="Helical" evidence="1">
    <location>
        <begin position="38"/>
        <end position="58"/>
    </location>
</feature>
<dbReference type="Proteomes" id="UP001431199">
    <property type="component" value="Unassembled WGS sequence"/>
</dbReference>
<gene>
    <name evidence="2" type="ORF">N5B56_10895</name>
</gene>
<evidence type="ECO:0000313" key="2">
    <source>
        <dbReference type="EMBL" id="MCT7399584.1"/>
    </source>
</evidence>
<organism evidence="2 3">
    <name type="scientific">Eubacterium album</name>
    <dbReference type="NCBI Taxonomy" id="2978477"/>
    <lineage>
        <taxon>Bacteria</taxon>
        <taxon>Bacillati</taxon>
        <taxon>Bacillota</taxon>
        <taxon>Clostridia</taxon>
        <taxon>Eubacteriales</taxon>
        <taxon>Eubacteriaceae</taxon>
        <taxon>Eubacterium</taxon>
    </lineage>
</organism>